<evidence type="ECO:0000313" key="3">
    <source>
        <dbReference type="Proteomes" id="UP000824120"/>
    </source>
</evidence>
<gene>
    <name evidence="2" type="ORF">H5410_048831</name>
</gene>
<protein>
    <submittedName>
        <fullName evidence="2">Uncharacterized protein</fullName>
    </submittedName>
</protein>
<accession>A0A9J5XKP9</accession>
<feature type="transmembrane region" description="Helical" evidence="1">
    <location>
        <begin position="12"/>
        <end position="33"/>
    </location>
</feature>
<dbReference type="Proteomes" id="UP000824120">
    <property type="component" value="Chromosome 9"/>
</dbReference>
<proteinExistence type="predicted"/>
<keyword evidence="1" id="KW-0472">Membrane</keyword>
<sequence>MGPLYFSLSHRAFSFSFIVFHFVTYDVAFLGLIQLFGSSCYGSLTYVSCPFYQHIGPFNMDGDTGLP</sequence>
<name>A0A9J5XKP9_SOLCO</name>
<organism evidence="2 3">
    <name type="scientific">Solanum commersonii</name>
    <name type="common">Commerson's wild potato</name>
    <name type="synonym">Commerson's nightshade</name>
    <dbReference type="NCBI Taxonomy" id="4109"/>
    <lineage>
        <taxon>Eukaryota</taxon>
        <taxon>Viridiplantae</taxon>
        <taxon>Streptophyta</taxon>
        <taxon>Embryophyta</taxon>
        <taxon>Tracheophyta</taxon>
        <taxon>Spermatophyta</taxon>
        <taxon>Magnoliopsida</taxon>
        <taxon>eudicotyledons</taxon>
        <taxon>Gunneridae</taxon>
        <taxon>Pentapetalae</taxon>
        <taxon>asterids</taxon>
        <taxon>lamiids</taxon>
        <taxon>Solanales</taxon>
        <taxon>Solanaceae</taxon>
        <taxon>Solanoideae</taxon>
        <taxon>Solaneae</taxon>
        <taxon>Solanum</taxon>
    </lineage>
</organism>
<evidence type="ECO:0000256" key="1">
    <source>
        <dbReference type="SAM" id="Phobius"/>
    </source>
</evidence>
<evidence type="ECO:0000313" key="2">
    <source>
        <dbReference type="EMBL" id="KAG5588397.1"/>
    </source>
</evidence>
<comment type="caution">
    <text evidence="2">The sequence shown here is derived from an EMBL/GenBank/DDBJ whole genome shotgun (WGS) entry which is preliminary data.</text>
</comment>
<keyword evidence="3" id="KW-1185">Reference proteome</keyword>
<reference evidence="2 3" key="1">
    <citation type="submission" date="2020-09" db="EMBL/GenBank/DDBJ databases">
        <title>De no assembly of potato wild relative species, Solanum commersonii.</title>
        <authorList>
            <person name="Cho K."/>
        </authorList>
    </citation>
    <scope>NUCLEOTIDE SEQUENCE [LARGE SCALE GENOMIC DNA]</scope>
    <source>
        <strain evidence="2">LZ3.2</strain>
        <tissue evidence="2">Leaf</tissue>
    </source>
</reference>
<dbReference type="EMBL" id="JACXVP010000009">
    <property type="protein sequence ID" value="KAG5588397.1"/>
    <property type="molecule type" value="Genomic_DNA"/>
</dbReference>
<keyword evidence="1" id="KW-1133">Transmembrane helix</keyword>
<dbReference type="AlphaFoldDB" id="A0A9J5XKP9"/>
<keyword evidence="1" id="KW-0812">Transmembrane</keyword>